<dbReference type="InterPro" id="IPR004046">
    <property type="entry name" value="GST_C"/>
</dbReference>
<name>A0A8H8UPY1_ORBOL</name>
<comment type="similarity">
    <text evidence="1 2">Belongs to the GST superfamily.</text>
</comment>
<accession>A0A8H8UPY1</accession>
<dbReference type="SFLD" id="SFLDS00019">
    <property type="entry name" value="Glutathione_Transferase_(cytos"/>
    <property type="match status" value="1"/>
</dbReference>
<evidence type="ECO:0000313" key="6">
    <source>
        <dbReference type="EMBL" id="KAF3196636.1"/>
    </source>
</evidence>
<dbReference type="SFLD" id="SFLDG00358">
    <property type="entry name" value="Main_(cytGST)"/>
    <property type="match status" value="1"/>
</dbReference>
<dbReference type="InterPro" id="IPR036249">
    <property type="entry name" value="Thioredoxin-like_sf"/>
</dbReference>
<comment type="caution">
    <text evidence="6">The sequence shown here is derived from an EMBL/GenBank/DDBJ whole genome shotgun (WGS) entry which is preliminary data.</text>
</comment>
<proteinExistence type="inferred from homology"/>
<dbReference type="SUPFAM" id="SSF55856">
    <property type="entry name" value="Cytochrome b5-like heme/steroid binding domain"/>
    <property type="match status" value="1"/>
</dbReference>
<dbReference type="Pfam" id="PF02798">
    <property type="entry name" value="GST_N"/>
    <property type="match status" value="1"/>
</dbReference>
<dbReference type="Proteomes" id="UP000614610">
    <property type="component" value="Unassembled WGS sequence"/>
</dbReference>
<evidence type="ECO:0000256" key="1">
    <source>
        <dbReference type="ARBA" id="ARBA00007409"/>
    </source>
</evidence>
<protein>
    <recommendedName>
        <fullName evidence="8">GST N-terminal domain-containing protein</fullName>
    </recommendedName>
</protein>
<feature type="domain" description="GST C-terminal" evidence="5">
    <location>
        <begin position="100"/>
        <end position="254"/>
    </location>
</feature>
<dbReference type="SFLD" id="SFLDG01150">
    <property type="entry name" value="Main.1:_Beta-like"/>
    <property type="match status" value="1"/>
</dbReference>
<dbReference type="InterPro" id="IPR036282">
    <property type="entry name" value="Glutathione-S-Trfase_C_sf"/>
</dbReference>
<dbReference type="OrthoDB" id="2098326at2759"/>
<evidence type="ECO:0000313" key="7">
    <source>
        <dbReference type="Proteomes" id="UP000614610"/>
    </source>
</evidence>
<dbReference type="Gene3D" id="3.10.120.10">
    <property type="entry name" value="Cytochrome b5-like heme/steroid binding domain"/>
    <property type="match status" value="1"/>
</dbReference>
<dbReference type="PROSITE" id="PS50405">
    <property type="entry name" value="GST_CTER"/>
    <property type="match status" value="1"/>
</dbReference>
<dbReference type="SUPFAM" id="SSF52833">
    <property type="entry name" value="Thioredoxin-like"/>
    <property type="match status" value="1"/>
</dbReference>
<dbReference type="SUPFAM" id="SSF47616">
    <property type="entry name" value="GST C-terminal domain-like"/>
    <property type="match status" value="1"/>
</dbReference>
<evidence type="ECO:0000259" key="4">
    <source>
        <dbReference type="PROSITE" id="PS50404"/>
    </source>
</evidence>
<dbReference type="InterPro" id="IPR010987">
    <property type="entry name" value="Glutathione-S-Trfase_C-like"/>
</dbReference>
<evidence type="ECO:0000259" key="5">
    <source>
        <dbReference type="PROSITE" id="PS50405"/>
    </source>
</evidence>
<dbReference type="Pfam" id="PF00173">
    <property type="entry name" value="Cyt-b5"/>
    <property type="match status" value="1"/>
</dbReference>
<dbReference type="CDD" id="cd03046">
    <property type="entry name" value="GST_N_GTT1_like"/>
    <property type="match status" value="1"/>
</dbReference>
<evidence type="ECO:0000256" key="2">
    <source>
        <dbReference type="RuleBase" id="RU003494"/>
    </source>
</evidence>
<dbReference type="Gene3D" id="1.20.1050.10">
    <property type="match status" value="1"/>
</dbReference>
<reference evidence="6" key="1">
    <citation type="submission" date="2019-06" db="EMBL/GenBank/DDBJ databases">
        <authorList>
            <person name="Palmer J.M."/>
        </authorList>
    </citation>
    <scope>NUCLEOTIDE SEQUENCE</scope>
    <source>
        <strain evidence="6">TWF679</strain>
    </source>
</reference>
<evidence type="ECO:0000256" key="3">
    <source>
        <dbReference type="SAM" id="MobiDB-lite"/>
    </source>
</evidence>
<dbReference type="SMART" id="SM01117">
    <property type="entry name" value="Cyt-b5"/>
    <property type="match status" value="1"/>
</dbReference>
<dbReference type="InterPro" id="IPR004045">
    <property type="entry name" value="Glutathione_S-Trfase_N"/>
</dbReference>
<dbReference type="Pfam" id="PF00043">
    <property type="entry name" value="GST_C"/>
    <property type="match status" value="1"/>
</dbReference>
<dbReference type="InterPro" id="IPR040079">
    <property type="entry name" value="Glutathione_S-Trfase"/>
</dbReference>
<organism evidence="6 7">
    <name type="scientific">Orbilia oligospora</name>
    <name type="common">Nematode-trapping fungus</name>
    <name type="synonym">Arthrobotrys oligospora</name>
    <dbReference type="NCBI Taxonomy" id="2813651"/>
    <lineage>
        <taxon>Eukaryota</taxon>
        <taxon>Fungi</taxon>
        <taxon>Dikarya</taxon>
        <taxon>Ascomycota</taxon>
        <taxon>Pezizomycotina</taxon>
        <taxon>Orbiliomycetes</taxon>
        <taxon>Orbiliales</taxon>
        <taxon>Orbiliaceae</taxon>
        <taxon>Orbilia</taxon>
    </lineage>
</organism>
<dbReference type="InterPro" id="IPR001199">
    <property type="entry name" value="Cyt_B5-like_heme/steroid-bd"/>
</dbReference>
<dbReference type="PANTHER" id="PTHR44051">
    <property type="entry name" value="GLUTATHIONE S-TRANSFERASE-RELATED"/>
    <property type="match status" value="1"/>
</dbReference>
<dbReference type="EMBL" id="WIWT01000211">
    <property type="protein sequence ID" value="KAF3196636.1"/>
    <property type="molecule type" value="Genomic_DNA"/>
</dbReference>
<evidence type="ECO:0008006" key="8">
    <source>
        <dbReference type="Google" id="ProtNLM"/>
    </source>
</evidence>
<dbReference type="Gene3D" id="3.40.30.10">
    <property type="entry name" value="Glutaredoxin"/>
    <property type="match status" value="1"/>
</dbReference>
<feature type="region of interest" description="Disordered" evidence="3">
    <location>
        <begin position="339"/>
        <end position="359"/>
    </location>
</feature>
<feature type="domain" description="GST N-terminal" evidence="4">
    <location>
        <begin position="13"/>
        <end position="94"/>
    </location>
</feature>
<dbReference type="CDD" id="cd03189">
    <property type="entry name" value="GST_C_GTT1_like"/>
    <property type="match status" value="1"/>
</dbReference>
<dbReference type="PROSITE" id="PS50404">
    <property type="entry name" value="GST_NTER"/>
    <property type="match status" value="1"/>
</dbReference>
<dbReference type="AlphaFoldDB" id="A0A8H8UPY1"/>
<gene>
    <name evidence="6" type="ORF">TWF679_004710</name>
</gene>
<dbReference type="PANTHER" id="PTHR44051:SF9">
    <property type="entry name" value="GLUTATHIONE S-TRANSFERASE 1"/>
    <property type="match status" value="1"/>
</dbReference>
<sequence length="359" mass="40677">MAETEATGSTQTGPKITLIWLNESRAQRIVWLLEELGLEYEVRAYKRREDKQAPAELKEFHPLGKAPVLIIDGRTLAESGFIVEYLVDRLGPKLKPPTDDAENYLQYKHLLHYAEGSLQPYLLLALVVSMIKGAPVPFFIKPITSRIADQLSKPFITPNLVSNFDYLESLLKGKLFFVGNELSGADILLSFPVESAAGRVGSWFNKEKYPNLFAWMDRIKERPAYRQAYDKTKPIYLNEATLALYNGTDPALPIYLSINRTIYDVSEGRNKYGPGAGYSFFAGRDASRAYITGDFKNDLTWDVSGIDEERVQKALGHWVNFFANHDTYTFVGYLVRDPTKAQTEAPEPEPEPEHRPDEL</sequence>
<dbReference type="InterPro" id="IPR036400">
    <property type="entry name" value="Cyt_B5-like_heme/steroid_sf"/>
</dbReference>